<gene>
    <name evidence="1" type="ORF">AM101_205</name>
</gene>
<keyword evidence="2" id="KW-1185">Reference proteome</keyword>
<dbReference type="Proteomes" id="UP000316872">
    <property type="component" value="Segment"/>
</dbReference>
<name>A0A4Y1NKX6_9CAUD</name>
<evidence type="ECO:0000313" key="2">
    <source>
        <dbReference type="Proteomes" id="UP000316872"/>
    </source>
</evidence>
<protein>
    <submittedName>
        <fullName evidence="1">Uncharacterized protein</fullName>
    </submittedName>
</protein>
<evidence type="ECO:0000313" key="1">
    <source>
        <dbReference type="EMBL" id="AWY10231.1"/>
    </source>
</evidence>
<sequence length="90" mass="10387">MKAFSQFAREVNFPLTESIDKKFYVLITRVGKDGITRVQHRDEWFTAAQLARFKRNLESDGYEKSNNSSITVKGYDNFAAMAQRCHCSKS</sequence>
<reference evidence="1" key="1">
    <citation type="submission" date="2018-04" db="EMBL/GenBank/DDBJ databases">
        <authorList>
            <person name="Shneider M.M."/>
            <person name="Popova A.V."/>
            <person name="Timoshina O.Y."/>
            <person name="Miroshnikov K.A."/>
            <person name="Shagin D.A."/>
            <person name="Mikhailova U.V."/>
        </authorList>
    </citation>
    <scope>NUCLEOTIDE SEQUENCE [LARGE SCALE GENOMIC DNA]</scope>
</reference>
<organism evidence="1 2">
    <name type="scientific">Acinetobacter phage AM101</name>
    <dbReference type="NCBI Taxonomy" id="2178927"/>
    <lineage>
        <taxon>Viruses</taxon>
        <taxon>Duplodnaviria</taxon>
        <taxon>Heunggongvirae</taxon>
        <taxon>Uroviricota</taxon>
        <taxon>Caudoviricetes</taxon>
        <taxon>Pantevenvirales</taxon>
        <taxon>Straboviridae</taxon>
        <taxon>Twarogvirinae</taxon>
        <taxon>Lazarusvirus</taxon>
        <taxon>Lazarusvirus am101</taxon>
    </lineage>
</organism>
<accession>A0A4Y1NKX6</accession>
<proteinExistence type="predicted"/>
<dbReference type="EMBL" id="MH165274">
    <property type="protein sequence ID" value="AWY10231.1"/>
    <property type="molecule type" value="Genomic_DNA"/>
</dbReference>